<reference evidence="13" key="1">
    <citation type="submission" date="2021-08" db="EMBL/GenBank/DDBJ databases">
        <title>WGS assembly of Ceratopteris richardii.</title>
        <authorList>
            <person name="Marchant D.B."/>
            <person name="Chen G."/>
            <person name="Jenkins J."/>
            <person name="Shu S."/>
            <person name="Leebens-Mack J."/>
            <person name="Grimwood J."/>
            <person name="Schmutz J."/>
            <person name="Soltis P."/>
            <person name="Soltis D."/>
            <person name="Chen Z.-H."/>
        </authorList>
    </citation>
    <scope>NUCLEOTIDE SEQUENCE</scope>
    <source>
        <strain evidence="13">Whitten #5841</strain>
        <tissue evidence="13">Leaf</tissue>
    </source>
</reference>
<dbReference type="Gene3D" id="3.30.40.100">
    <property type="match status" value="1"/>
</dbReference>
<dbReference type="Gene3D" id="3.40.50.300">
    <property type="entry name" value="P-loop containing nucleotide triphosphate hydrolases"/>
    <property type="match status" value="1"/>
</dbReference>
<dbReference type="Pfam" id="PF00271">
    <property type="entry name" value="Helicase_C"/>
    <property type="match status" value="1"/>
</dbReference>
<evidence type="ECO:0000259" key="10">
    <source>
        <dbReference type="PROSITE" id="PS51050"/>
    </source>
</evidence>
<dbReference type="InterPro" id="IPR014001">
    <property type="entry name" value="Helicase_ATP-bd"/>
</dbReference>
<dbReference type="Pfam" id="PF12937">
    <property type="entry name" value="F-box-like"/>
    <property type="match status" value="1"/>
</dbReference>
<keyword evidence="7" id="KW-0067">ATP-binding</keyword>
<feature type="domain" description="Helicase C-terminal" evidence="12">
    <location>
        <begin position="1202"/>
        <end position="1352"/>
    </location>
</feature>
<dbReference type="EMBL" id="CM035409">
    <property type="protein sequence ID" value="KAH7440484.1"/>
    <property type="molecule type" value="Genomic_DNA"/>
</dbReference>
<evidence type="ECO:0000256" key="5">
    <source>
        <dbReference type="ARBA" id="ARBA00022801"/>
    </source>
</evidence>
<dbReference type="PANTHER" id="PTHR45626">
    <property type="entry name" value="TRANSCRIPTION TERMINATION FACTOR 2-RELATED"/>
    <property type="match status" value="1"/>
</dbReference>
<dbReference type="GO" id="GO:0008270">
    <property type="term" value="F:zinc ion binding"/>
    <property type="evidence" value="ECO:0007669"/>
    <property type="project" value="UniProtKB-KW"/>
</dbReference>
<dbReference type="GO" id="GO:0005634">
    <property type="term" value="C:nucleus"/>
    <property type="evidence" value="ECO:0007669"/>
    <property type="project" value="TreeGrafter"/>
</dbReference>
<evidence type="ECO:0000256" key="7">
    <source>
        <dbReference type="ARBA" id="ARBA00022840"/>
    </source>
</evidence>
<gene>
    <name evidence="13" type="ORF">KP509_04G109900</name>
</gene>
<feature type="domain" description="F-box" evidence="9">
    <location>
        <begin position="341"/>
        <end position="379"/>
    </location>
</feature>
<dbReference type="Proteomes" id="UP000825935">
    <property type="component" value="Chromosome 4"/>
</dbReference>
<dbReference type="PROSITE" id="PS50181">
    <property type="entry name" value="FBOX"/>
    <property type="match status" value="1"/>
</dbReference>
<dbReference type="SUPFAM" id="SSF52540">
    <property type="entry name" value="P-loop containing nucleoside triphosphate hydrolases"/>
    <property type="match status" value="3"/>
</dbReference>
<dbReference type="GO" id="GO:0016787">
    <property type="term" value="F:hydrolase activity"/>
    <property type="evidence" value="ECO:0007669"/>
    <property type="project" value="UniProtKB-KW"/>
</dbReference>
<keyword evidence="5" id="KW-0378">Hydrolase</keyword>
<dbReference type="InterPro" id="IPR027417">
    <property type="entry name" value="P-loop_NTPase"/>
</dbReference>
<dbReference type="InterPro" id="IPR050628">
    <property type="entry name" value="SNF2_RAD54_helicase_TF"/>
</dbReference>
<evidence type="ECO:0000313" key="14">
    <source>
        <dbReference type="Proteomes" id="UP000825935"/>
    </source>
</evidence>
<dbReference type="Pfam" id="PF07496">
    <property type="entry name" value="zf-CW"/>
    <property type="match status" value="1"/>
</dbReference>
<dbReference type="InterPro" id="IPR017907">
    <property type="entry name" value="Znf_RING_CS"/>
</dbReference>
<dbReference type="InterPro" id="IPR001810">
    <property type="entry name" value="F-box_dom"/>
</dbReference>
<dbReference type="SMART" id="SM00490">
    <property type="entry name" value="HELICc"/>
    <property type="match status" value="1"/>
</dbReference>
<evidence type="ECO:0000259" key="12">
    <source>
        <dbReference type="PROSITE" id="PS51194"/>
    </source>
</evidence>
<organism evidence="13 14">
    <name type="scientific">Ceratopteris richardii</name>
    <name type="common">Triangle waterfern</name>
    <dbReference type="NCBI Taxonomy" id="49495"/>
    <lineage>
        <taxon>Eukaryota</taxon>
        <taxon>Viridiplantae</taxon>
        <taxon>Streptophyta</taxon>
        <taxon>Embryophyta</taxon>
        <taxon>Tracheophyta</taxon>
        <taxon>Polypodiopsida</taxon>
        <taxon>Polypodiidae</taxon>
        <taxon>Polypodiales</taxon>
        <taxon>Pteridineae</taxon>
        <taxon>Pteridaceae</taxon>
        <taxon>Parkerioideae</taxon>
        <taxon>Ceratopteris</taxon>
    </lineage>
</organism>
<dbReference type="CDD" id="cd09917">
    <property type="entry name" value="F-box_SF"/>
    <property type="match status" value="1"/>
</dbReference>
<evidence type="ECO:0000256" key="1">
    <source>
        <dbReference type="ARBA" id="ARBA00022528"/>
    </source>
</evidence>
<dbReference type="InterPro" id="IPR049730">
    <property type="entry name" value="SNF2/RAD54-like_C"/>
</dbReference>
<dbReference type="GO" id="GO:0006281">
    <property type="term" value="P:DNA repair"/>
    <property type="evidence" value="ECO:0007669"/>
    <property type="project" value="TreeGrafter"/>
</dbReference>
<dbReference type="InterPro" id="IPR001650">
    <property type="entry name" value="Helicase_C-like"/>
</dbReference>
<dbReference type="OMA" id="IKYAGMY"/>
<evidence type="ECO:0000256" key="8">
    <source>
        <dbReference type="SAM" id="MobiDB-lite"/>
    </source>
</evidence>
<keyword evidence="6" id="KW-0862">Zinc</keyword>
<keyword evidence="1" id="KW-0150">Chloroplast</keyword>
<evidence type="ECO:0000256" key="3">
    <source>
        <dbReference type="ARBA" id="ARBA00022741"/>
    </source>
</evidence>
<keyword evidence="3" id="KW-0547">Nucleotide-binding</keyword>
<dbReference type="InterPro" id="IPR000330">
    <property type="entry name" value="SNF2_N"/>
</dbReference>
<proteinExistence type="predicted"/>
<dbReference type="SMART" id="SM00487">
    <property type="entry name" value="DEXDc"/>
    <property type="match status" value="1"/>
</dbReference>
<dbReference type="InterPro" id="IPR036047">
    <property type="entry name" value="F-box-like_dom_sf"/>
</dbReference>
<comment type="caution">
    <text evidence="13">The sequence shown here is derived from an EMBL/GenBank/DDBJ whole genome shotgun (WGS) entry which is preliminary data.</text>
</comment>
<keyword evidence="4" id="KW-0863">Zinc-finger</keyword>
<dbReference type="InterPro" id="IPR038718">
    <property type="entry name" value="SNF2-like_sf"/>
</dbReference>
<evidence type="ECO:0000256" key="2">
    <source>
        <dbReference type="ARBA" id="ARBA00022723"/>
    </source>
</evidence>
<dbReference type="Gene3D" id="3.40.50.10810">
    <property type="entry name" value="Tandem AAA-ATPase domain"/>
    <property type="match status" value="1"/>
</dbReference>
<dbReference type="PROSITE" id="PS51194">
    <property type="entry name" value="HELICASE_CTER"/>
    <property type="match status" value="1"/>
</dbReference>
<dbReference type="PROSITE" id="PS51050">
    <property type="entry name" value="ZF_CW"/>
    <property type="match status" value="1"/>
</dbReference>
<sequence>MAPMSSSLDDFTQSRDFKLCGFFSFVVSVVDPSPIVSHRAESPSPIFPVSSTVFTESGPEGLSGEDENVGFSSICKEELPNKVSTFYSRRRAVLEGTSGEVLKNLFGAECWLTGEGLDVQFYTKRGFVLSPILDTRASNKHIVDNFEGTIDSGTRDEVCSTPPCKDTPLELSSTRKQAASRKKRKRQGGYVDDGVHLLSNVQMLTVRNGVRVKGHVVRISSKGNQVRAVILLDLYLPSFLWSGRNYWKPNAAFTTILHHLSCDWEERRRALRIEGQVIDLGYCKEIWDTGNCQVLSCNLHRETTEAVQESRFDMHAIFKSLPSLTGEQVISTTIFPERQNEGSFCDIPDTVIMSILSMLSPRDLQSVACTCRHLHGLVQYIMPCMNLKLFPHQQAAVLWMLQRELHPVSFPHPLYKDLQTEDGFHFYLNCLTGDLSPEAPSSITDFRGGLFCDEPGLGKTVTALCLILKTQGSLATPPPGVHVNWCEHRSGDQYGYYEIRTHRFTSVLKRGMELKAKRNKIEPQSPTCLSSHYLTSAAKSVPSRKRRRDVSSSPLRRISFDAGPATRASSAVKRKLTEEYANLQELDNLAHGKNAVLDNRVEKCALYHDKKGSIWQEQVWVQCDACSKWRKIDQCPDEGLAWFCNMNKDPLYQSCSDPEEDWGSGLISSLPGFHKVGGPSCLEQNVIHFANVLKDYALPRCGDTQAALIWLANMESDKLEKMSTIGVVVPSSFSNYSQFSDYQPQYEVIFQKFGLVQKRNGKGPKKWFYPPFLDGLEFDLPALRDALNKPLDIFRLYLSRATLVVVPANLVEHWKTQIIRHTKPGQLRVCVLIDQKNAPKVQDLAWNYDVVITTFSRLSSEWSYKETSILMGVHWLRIILDEGHTLGVSLSLTNKLQMAVSMHASRRWVLTGTPTPHTPNSQVAHLQPMLKYLHEEVYGSCQKAWETGILKPFEAGCEEGRIRLLELLLRCMISARKSDLCTIPPCLRKVVLLDFTQKHAESYNELVATVRRNILMADWNDPSHVESLLNPKQWKFRSTTIRNVRLSCCVAGHIKVESAGEDIQETMDILAQDGLEPLSWDYAVIKNALLVGGTCSRCGEWCRLPIITPCKHLLCLDCVAMDREKCTYPGCGNPYKMQSPEDLTRPENPNPKWPVPQDLIELQPSYKQDNWDPDWQATSSSKVAYLVERLKSMKAGGPNDELVDDIINTAQTDFLEKAIVFSQFLEHIHVIESQLLKAGIKVAGLYSPMHSANKLKSLWSFQNERDCTVLLMDGSAALGLDLSFVTHVFLMEPIWDRSVEEQVVSRAHRMGATRPILVETLAMRGTIEEQMIQFLQESIVRNRAEKREQDIGHSGQRTMHDFAESNYLAHLTQVRTKSVS</sequence>
<keyword evidence="1" id="KW-0934">Plastid</keyword>
<dbReference type="InterPro" id="IPR011124">
    <property type="entry name" value="Znf_CW"/>
</dbReference>
<dbReference type="SUPFAM" id="SSF81383">
    <property type="entry name" value="F-box domain"/>
    <property type="match status" value="1"/>
</dbReference>
<dbReference type="OrthoDB" id="448448at2759"/>
<evidence type="ECO:0000256" key="6">
    <source>
        <dbReference type="ARBA" id="ARBA00022833"/>
    </source>
</evidence>
<dbReference type="PANTHER" id="PTHR45626:SF14">
    <property type="entry name" value="ATP-DEPENDENT DNA HELICASE (EUROFUNG)"/>
    <property type="match status" value="1"/>
</dbReference>
<evidence type="ECO:0000259" key="9">
    <source>
        <dbReference type="PROSITE" id="PS50181"/>
    </source>
</evidence>
<dbReference type="GO" id="GO:0008094">
    <property type="term" value="F:ATP-dependent activity, acting on DNA"/>
    <property type="evidence" value="ECO:0007669"/>
    <property type="project" value="TreeGrafter"/>
</dbReference>
<dbReference type="GO" id="GO:0005524">
    <property type="term" value="F:ATP binding"/>
    <property type="evidence" value="ECO:0007669"/>
    <property type="project" value="UniProtKB-KW"/>
</dbReference>
<feature type="region of interest" description="Disordered" evidence="8">
    <location>
        <begin position="157"/>
        <end position="188"/>
    </location>
</feature>
<dbReference type="CDD" id="cd18793">
    <property type="entry name" value="SF2_C_SNF"/>
    <property type="match status" value="1"/>
</dbReference>
<evidence type="ECO:0000259" key="11">
    <source>
        <dbReference type="PROSITE" id="PS51192"/>
    </source>
</evidence>
<evidence type="ECO:0000256" key="4">
    <source>
        <dbReference type="ARBA" id="ARBA00022771"/>
    </source>
</evidence>
<dbReference type="PROSITE" id="PS51192">
    <property type="entry name" value="HELICASE_ATP_BIND_1"/>
    <property type="match status" value="1"/>
</dbReference>
<name>A0A8T2V3U5_CERRI</name>
<feature type="domain" description="CW-type" evidence="10">
    <location>
        <begin position="614"/>
        <end position="663"/>
    </location>
</feature>
<evidence type="ECO:0000313" key="13">
    <source>
        <dbReference type="EMBL" id="KAH7440484.1"/>
    </source>
</evidence>
<feature type="compositionally biased region" description="Basic residues" evidence="8">
    <location>
        <begin position="178"/>
        <end position="187"/>
    </location>
</feature>
<dbReference type="CDD" id="cd18008">
    <property type="entry name" value="DEXDc_SHPRH-like"/>
    <property type="match status" value="1"/>
</dbReference>
<protein>
    <submittedName>
        <fullName evidence="13">Uncharacterized protein</fullName>
    </submittedName>
</protein>
<accession>A0A8T2V3U5</accession>
<keyword evidence="14" id="KW-1185">Reference proteome</keyword>
<feature type="domain" description="Helicase ATP-binding" evidence="11">
    <location>
        <begin position="776"/>
        <end position="932"/>
    </location>
</feature>
<dbReference type="PROSITE" id="PS00518">
    <property type="entry name" value="ZF_RING_1"/>
    <property type="match status" value="1"/>
</dbReference>
<dbReference type="Pfam" id="PF00176">
    <property type="entry name" value="SNF2-rel_dom"/>
    <property type="match status" value="1"/>
</dbReference>
<keyword evidence="2" id="KW-0479">Metal-binding</keyword>